<dbReference type="GO" id="GO:0004748">
    <property type="term" value="F:ribonucleoside-diphosphate reductase activity, thioredoxin disulfide as acceptor"/>
    <property type="evidence" value="ECO:0007669"/>
    <property type="project" value="TreeGrafter"/>
</dbReference>
<dbReference type="RefSeq" id="WP_108981824.1">
    <property type="nucleotide sequence ID" value="NZ_JAQLWY010000020.1"/>
</dbReference>
<dbReference type="EMBL" id="WKPR01000009">
    <property type="protein sequence ID" value="MSB19933.1"/>
    <property type="molecule type" value="Genomic_DNA"/>
</dbReference>
<evidence type="ECO:0000313" key="5">
    <source>
        <dbReference type="EMBL" id="MSB19933.1"/>
    </source>
</evidence>
<keyword evidence="1 3" id="KW-0547">Nucleotide-binding</keyword>
<dbReference type="GO" id="GO:0009265">
    <property type="term" value="P:2'-deoxyribonucleotide biosynthetic process"/>
    <property type="evidence" value="ECO:0007669"/>
    <property type="project" value="TreeGrafter"/>
</dbReference>
<dbReference type="Gene3D" id="3.20.70.20">
    <property type="match status" value="1"/>
</dbReference>
<evidence type="ECO:0000256" key="1">
    <source>
        <dbReference type="ARBA" id="ARBA00022741"/>
    </source>
</evidence>
<dbReference type="Proteomes" id="UP000434475">
    <property type="component" value="Unassembled WGS sequence"/>
</dbReference>
<dbReference type="GO" id="GO:0008998">
    <property type="term" value="F:ribonucleoside-triphosphate reductase (thioredoxin) activity"/>
    <property type="evidence" value="ECO:0007669"/>
    <property type="project" value="InterPro"/>
</dbReference>
<dbReference type="GO" id="GO:0006260">
    <property type="term" value="P:DNA replication"/>
    <property type="evidence" value="ECO:0007669"/>
    <property type="project" value="InterPro"/>
</dbReference>
<evidence type="ECO:0000259" key="4">
    <source>
        <dbReference type="PROSITE" id="PS51161"/>
    </source>
</evidence>
<dbReference type="AlphaFoldDB" id="A0A6I2R372"/>
<dbReference type="GO" id="GO:0005524">
    <property type="term" value="F:ATP binding"/>
    <property type="evidence" value="ECO:0007669"/>
    <property type="project" value="UniProtKB-UniRule"/>
</dbReference>
<feature type="domain" description="ATP-cone" evidence="4">
    <location>
        <begin position="1"/>
        <end position="90"/>
    </location>
</feature>
<reference evidence="5 6" key="1">
    <citation type="journal article" date="2019" name="Nat. Med.">
        <title>A library of human gut bacterial isolates paired with longitudinal multiomics data enables mechanistic microbiome research.</title>
        <authorList>
            <person name="Poyet M."/>
            <person name="Groussin M."/>
            <person name="Gibbons S.M."/>
            <person name="Avila-Pacheco J."/>
            <person name="Jiang X."/>
            <person name="Kearney S.M."/>
            <person name="Perrotta A.R."/>
            <person name="Berdy B."/>
            <person name="Zhao S."/>
            <person name="Lieberman T.D."/>
            <person name="Swanson P.K."/>
            <person name="Smith M."/>
            <person name="Roesemann S."/>
            <person name="Alexander J.E."/>
            <person name="Rich S.A."/>
            <person name="Livny J."/>
            <person name="Vlamakis H."/>
            <person name="Clish C."/>
            <person name="Bullock K."/>
            <person name="Deik A."/>
            <person name="Scott J."/>
            <person name="Pierce K.A."/>
            <person name="Xavier R.J."/>
            <person name="Alm E.J."/>
        </authorList>
    </citation>
    <scope>NUCLEOTIDE SEQUENCE [LARGE SCALE GENOMIC DNA]</scope>
    <source>
        <strain evidence="5 6">BIOML-A2</strain>
    </source>
</reference>
<sequence>MKIKKRNGSVVEFNKDKIASAIAKAFKAEVGAADPITVNYLTEQVVKKVPSRGATVEGVQDLVVRTIQEAGYYDVATAYTVYRYKRELARKSNTTDESILSLLRNENKELAEENSNKSTRIASTQRDYIAGEVSRDLTRRILLPEKISKAHDEGILHFHDADYFIQPIFNCCLINIGDMLDNGTVMNDKLIESPKSFQVACTVTTQIIACIASNQYGGQSVDLVHLGKYLRKSRDKFARRIASECPELSAEEQEKIVKMQLREELKAGIQTVQYQINTLMTTNGF</sequence>
<dbReference type="PROSITE" id="PS51161">
    <property type="entry name" value="ATP_CONE"/>
    <property type="match status" value="1"/>
</dbReference>
<organism evidence="5 6">
    <name type="scientific">Flavonifractor plautii</name>
    <name type="common">Fusobacterium plautii</name>
    <dbReference type="NCBI Taxonomy" id="292800"/>
    <lineage>
        <taxon>Bacteria</taxon>
        <taxon>Bacillati</taxon>
        <taxon>Bacillota</taxon>
        <taxon>Clostridia</taxon>
        <taxon>Eubacteriales</taxon>
        <taxon>Oscillospiraceae</taxon>
        <taxon>Flavonifractor</taxon>
    </lineage>
</organism>
<name>A0A6I2R372_FLAPL</name>
<protein>
    <recommendedName>
        <fullName evidence="4">ATP-cone domain-containing protein</fullName>
    </recommendedName>
</protein>
<dbReference type="PANTHER" id="PTHR21075:SF0">
    <property type="entry name" value="ANAEROBIC RIBONUCLEOSIDE-TRIPHOSPHATE REDUCTASE"/>
    <property type="match status" value="1"/>
</dbReference>
<dbReference type="Pfam" id="PF13597">
    <property type="entry name" value="NRDD"/>
    <property type="match status" value="1"/>
</dbReference>
<evidence type="ECO:0000256" key="3">
    <source>
        <dbReference type="PROSITE-ProRule" id="PRU00492"/>
    </source>
</evidence>
<accession>A0A6I2R372</accession>
<dbReference type="InterPro" id="IPR012833">
    <property type="entry name" value="NrdD"/>
</dbReference>
<dbReference type="PANTHER" id="PTHR21075">
    <property type="entry name" value="ANAEROBIC RIBONUCLEOSIDE-TRIPHOSPHATE REDUCTASE"/>
    <property type="match status" value="1"/>
</dbReference>
<keyword evidence="2 3" id="KW-0067">ATP-binding</keyword>
<dbReference type="InterPro" id="IPR005144">
    <property type="entry name" value="ATP-cone_dom"/>
</dbReference>
<evidence type="ECO:0000256" key="2">
    <source>
        <dbReference type="ARBA" id="ARBA00022840"/>
    </source>
</evidence>
<dbReference type="GO" id="GO:0031250">
    <property type="term" value="C:anaerobic ribonucleoside-triphosphate reductase complex"/>
    <property type="evidence" value="ECO:0007669"/>
    <property type="project" value="TreeGrafter"/>
</dbReference>
<gene>
    <name evidence="5" type="ORF">GKE97_10430</name>
</gene>
<dbReference type="Pfam" id="PF03477">
    <property type="entry name" value="ATP-cone"/>
    <property type="match status" value="1"/>
</dbReference>
<comment type="caution">
    <text evidence="5">The sequence shown here is derived from an EMBL/GenBank/DDBJ whole genome shotgun (WGS) entry which is preliminary data.</text>
</comment>
<proteinExistence type="predicted"/>
<dbReference type="SUPFAM" id="SSF51998">
    <property type="entry name" value="PFL-like glycyl radical enzymes"/>
    <property type="match status" value="1"/>
</dbReference>
<evidence type="ECO:0000313" key="6">
    <source>
        <dbReference type="Proteomes" id="UP000434475"/>
    </source>
</evidence>